<reference evidence="2" key="1">
    <citation type="journal article" date="2014" name="Int. J. Syst. Evol. Microbiol.">
        <title>Complete genome sequence of Corynebacterium casei LMG S-19264T (=DSM 44701T), isolated from a smear-ripened cheese.</title>
        <authorList>
            <consortium name="US DOE Joint Genome Institute (JGI-PGF)"/>
            <person name="Walter F."/>
            <person name="Albersmeier A."/>
            <person name="Kalinowski J."/>
            <person name="Ruckert C."/>
        </authorList>
    </citation>
    <scope>NUCLEOTIDE SEQUENCE</scope>
    <source>
        <strain evidence="2">CGMCC 1.12813</strain>
    </source>
</reference>
<dbReference type="Proteomes" id="UP000606922">
    <property type="component" value="Unassembled WGS sequence"/>
</dbReference>
<dbReference type="RefSeq" id="WP_188511355.1">
    <property type="nucleotide sequence ID" value="NZ_BMGB01000002.1"/>
</dbReference>
<accession>A0A916SSV2</accession>
<name>A0A916SSV2_9MICO</name>
<evidence type="ECO:0008006" key="4">
    <source>
        <dbReference type="Google" id="ProtNLM"/>
    </source>
</evidence>
<evidence type="ECO:0000313" key="3">
    <source>
        <dbReference type="Proteomes" id="UP000606922"/>
    </source>
</evidence>
<gene>
    <name evidence="2" type="ORF">GCM10010979_27450</name>
</gene>
<organism evidence="2 3">
    <name type="scientific">Conyzicola nivalis</name>
    <dbReference type="NCBI Taxonomy" id="1477021"/>
    <lineage>
        <taxon>Bacteria</taxon>
        <taxon>Bacillati</taxon>
        <taxon>Actinomycetota</taxon>
        <taxon>Actinomycetes</taxon>
        <taxon>Micrococcales</taxon>
        <taxon>Microbacteriaceae</taxon>
        <taxon>Conyzicola</taxon>
    </lineage>
</organism>
<reference evidence="2" key="2">
    <citation type="submission" date="2020-09" db="EMBL/GenBank/DDBJ databases">
        <authorList>
            <person name="Sun Q."/>
            <person name="Zhou Y."/>
        </authorList>
    </citation>
    <scope>NUCLEOTIDE SEQUENCE</scope>
    <source>
        <strain evidence="2">CGMCC 1.12813</strain>
    </source>
</reference>
<comment type="caution">
    <text evidence="2">The sequence shown here is derived from an EMBL/GenBank/DDBJ whole genome shotgun (WGS) entry which is preliminary data.</text>
</comment>
<keyword evidence="3" id="KW-1185">Reference proteome</keyword>
<keyword evidence="1" id="KW-0175">Coiled coil</keyword>
<sequence length="174" mass="18664">MDNREWLASMEQLQERGERLQQQAVTAQAEIDAILAANAPANVGIVVELDAAGIVEAIELPPGIRTTHTAEELGRQVTRAISVAVDARRSALAGQTELPVSGADFDNLMASIFGGVAVEPERIVNDFKTLTIEVFRGEIVGVEPDARWVASTKESSIAEEIVRMARIAADASSR</sequence>
<proteinExistence type="predicted"/>
<evidence type="ECO:0000313" key="2">
    <source>
        <dbReference type="EMBL" id="GGB11640.1"/>
    </source>
</evidence>
<protein>
    <recommendedName>
        <fullName evidence="4">YbaB/EbfC DNA-binding family protein</fullName>
    </recommendedName>
</protein>
<evidence type="ECO:0000256" key="1">
    <source>
        <dbReference type="SAM" id="Coils"/>
    </source>
</evidence>
<dbReference type="AlphaFoldDB" id="A0A916SSV2"/>
<feature type="coiled-coil region" evidence="1">
    <location>
        <begin position="3"/>
        <end position="30"/>
    </location>
</feature>
<dbReference type="EMBL" id="BMGB01000002">
    <property type="protein sequence ID" value="GGB11640.1"/>
    <property type="molecule type" value="Genomic_DNA"/>
</dbReference>